<evidence type="ECO:0000256" key="1">
    <source>
        <dbReference type="SAM" id="MobiDB-lite"/>
    </source>
</evidence>
<keyword evidence="3" id="KW-1185">Reference proteome</keyword>
<dbReference type="EMBL" id="AZBU02000004">
    <property type="protein sequence ID" value="TKR83216.1"/>
    <property type="molecule type" value="Genomic_DNA"/>
</dbReference>
<reference evidence="2 3" key="2">
    <citation type="journal article" date="2019" name="G3 (Bethesda)">
        <title>Hybrid Assembly of the Genome of the Entomopathogenic Nematode Steinernema carpocapsae Identifies the X-Chromosome.</title>
        <authorList>
            <person name="Serra L."/>
            <person name="Macchietto M."/>
            <person name="Macias-Munoz A."/>
            <person name="McGill C.J."/>
            <person name="Rodriguez I.M."/>
            <person name="Rodriguez B."/>
            <person name="Murad R."/>
            <person name="Mortazavi A."/>
        </authorList>
    </citation>
    <scope>NUCLEOTIDE SEQUENCE [LARGE SCALE GENOMIC DNA]</scope>
    <source>
        <strain evidence="2 3">ALL</strain>
    </source>
</reference>
<protein>
    <submittedName>
        <fullName evidence="2">Uncharacterized protein</fullName>
    </submittedName>
</protein>
<reference evidence="2 3" key="1">
    <citation type="journal article" date="2015" name="Genome Biol.">
        <title>Comparative genomics of Steinernema reveals deeply conserved gene regulatory networks.</title>
        <authorList>
            <person name="Dillman A.R."/>
            <person name="Macchietto M."/>
            <person name="Porter C.F."/>
            <person name="Rogers A."/>
            <person name="Williams B."/>
            <person name="Antoshechkin I."/>
            <person name="Lee M.M."/>
            <person name="Goodwin Z."/>
            <person name="Lu X."/>
            <person name="Lewis E.E."/>
            <person name="Goodrich-Blair H."/>
            <person name="Stock S.P."/>
            <person name="Adams B.J."/>
            <person name="Sternberg P.W."/>
            <person name="Mortazavi A."/>
        </authorList>
    </citation>
    <scope>NUCLEOTIDE SEQUENCE [LARGE SCALE GENOMIC DNA]</scope>
    <source>
        <strain evidence="2 3">ALL</strain>
    </source>
</reference>
<sequence length="110" mass="12256">MTFSANCRSVDSSRSSIHVRTPRQLAFKNAKHLRVYANRRADPSALLASPKRKKANIKKDAALQHFVETFDPPPTSSIRSSSSVTEEATFATPPSQPNKLTHRSIVIYFS</sequence>
<organism evidence="2 3">
    <name type="scientific">Steinernema carpocapsae</name>
    <name type="common">Entomopathogenic nematode</name>
    <dbReference type="NCBI Taxonomy" id="34508"/>
    <lineage>
        <taxon>Eukaryota</taxon>
        <taxon>Metazoa</taxon>
        <taxon>Ecdysozoa</taxon>
        <taxon>Nematoda</taxon>
        <taxon>Chromadorea</taxon>
        <taxon>Rhabditida</taxon>
        <taxon>Tylenchina</taxon>
        <taxon>Panagrolaimomorpha</taxon>
        <taxon>Strongyloidoidea</taxon>
        <taxon>Steinernematidae</taxon>
        <taxon>Steinernema</taxon>
    </lineage>
</organism>
<evidence type="ECO:0000313" key="2">
    <source>
        <dbReference type="EMBL" id="TKR83216.1"/>
    </source>
</evidence>
<dbReference type="Proteomes" id="UP000298663">
    <property type="component" value="Unassembled WGS sequence"/>
</dbReference>
<evidence type="ECO:0000313" key="3">
    <source>
        <dbReference type="Proteomes" id="UP000298663"/>
    </source>
</evidence>
<proteinExistence type="predicted"/>
<name>A0A4U5NK85_STECR</name>
<feature type="region of interest" description="Disordered" evidence="1">
    <location>
        <begin position="69"/>
        <end position="97"/>
    </location>
</feature>
<dbReference type="AlphaFoldDB" id="A0A4U5NK85"/>
<accession>A0A4U5NK85</accession>
<comment type="caution">
    <text evidence="2">The sequence shown here is derived from an EMBL/GenBank/DDBJ whole genome shotgun (WGS) entry which is preliminary data.</text>
</comment>
<gene>
    <name evidence="2" type="ORF">L596_016841</name>
</gene>